<dbReference type="AlphaFoldDB" id="A0A382W0E7"/>
<feature type="non-terminal residue" evidence="1">
    <location>
        <position position="1"/>
    </location>
</feature>
<gene>
    <name evidence="1" type="ORF">METZ01_LOCUS404974</name>
</gene>
<proteinExistence type="predicted"/>
<name>A0A382W0E7_9ZZZZ</name>
<reference evidence="1" key="1">
    <citation type="submission" date="2018-05" db="EMBL/GenBank/DDBJ databases">
        <authorList>
            <person name="Lanie J.A."/>
            <person name="Ng W.-L."/>
            <person name="Kazmierczak K.M."/>
            <person name="Andrzejewski T.M."/>
            <person name="Davidsen T.M."/>
            <person name="Wayne K.J."/>
            <person name="Tettelin H."/>
            <person name="Glass J.I."/>
            <person name="Rusch D."/>
            <person name="Podicherti R."/>
            <person name="Tsui H.-C.T."/>
            <person name="Winkler M.E."/>
        </authorList>
    </citation>
    <scope>NUCLEOTIDE SEQUENCE</scope>
</reference>
<dbReference type="EMBL" id="UINC01155962">
    <property type="protein sequence ID" value="SVD52120.1"/>
    <property type="molecule type" value="Genomic_DNA"/>
</dbReference>
<protein>
    <submittedName>
        <fullName evidence="1">Uncharacterized protein</fullName>
    </submittedName>
</protein>
<evidence type="ECO:0000313" key="1">
    <source>
        <dbReference type="EMBL" id="SVD52120.1"/>
    </source>
</evidence>
<organism evidence="1">
    <name type="scientific">marine metagenome</name>
    <dbReference type="NCBI Taxonomy" id="408172"/>
    <lineage>
        <taxon>unclassified sequences</taxon>
        <taxon>metagenomes</taxon>
        <taxon>ecological metagenomes</taxon>
    </lineage>
</organism>
<sequence>SPRAGLEPAVEYVRVKPISSGRLSGVSSMPKGANSAVGFFRLGGGMHINSERGDTCILDGVIVVRLQAP</sequence>
<accession>A0A382W0E7</accession>